<dbReference type="EMBL" id="JYHA01000146">
    <property type="protein sequence ID" value="KKB96040.1"/>
    <property type="molecule type" value="Genomic_DNA"/>
</dbReference>
<reference evidence="1 2" key="1">
    <citation type="submission" date="2015-02" db="EMBL/GenBank/DDBJ databases">
        <title>Single cell genomics of a rare environmental alphaproteobacterium provides unique insights into Rickettsiaceae evolution.</title>
        <authorList>
            <person name="Martijn J."/>
            <person name="Schulz F."/>
            <person name="Zaremba-Niedzwiedzka K."/>
            <person name="Viklund J."/>
            <person name="Stepanauskas R."/>
            <person name="Andersson S.G.E."/>
            <person name="Horn M."/>
            <person name="Guy L."/>
            <person name="Ettema T.J.G."/>
        </authorList>
    </citation>
    <scope>NUCLEOTIDE SEQUENCE [LARGE SCALE GENOMIC DNA]</scope>
    <source>
        <strain evidence="1 2">SCGC AAA041-L04</strain>
    </source>
</reference>
<sequence>MKDNQITTNKKSPFRLNTQEIRSEPEFQNQTKRPKPCPPDLDALISLYESENILREGPTKIF</sequence>
<protein>
    <submittedName>
        <fullName evidence="1">Uncharacterized protein</fullName>
    </submittedName>
</protein>
<dbReference type="AlphaFoldDB" id="A0A0F5MML7"/>
<accession>A0A0F5MML7</accession>
<name>A0A0F5MML7_9RICK</name>
<gene>
    <name evidence="1" type="ORF">SZ25_00872</name>
</gene>
<dbReference type="Proteomes" id="UP000033358">
    <property type="component" value="Unassembled WGS sequence"/>
</dbReference>
<evidence type="ECO:0000313" key="1">
    <source>
        <dbReference type="EMBL" id="KKB96040.1"/>
    </source>
</evidence>
<comment type="caution">
    <text evidence="1">The sequence shown here is derived from an EMBL/GenBank/DDBJ whole genome shotgun (WGS) entry which is preliminary data.</text>
</comment>
<keyword evidence="2" id="KW-1185">Reference proteome</keyword>
<feature type="non-terminal residue" evidence="1">
    <location>
        <position position="62"/>
    </location>
</feature>
<proteinExistence type="predicted"/>
<organism evidence="1 2">
    <name type="scientific">Candidatus Arcanibacter lacustris</name>
    <dbReference type="NCBI Taxonomy" id="1607817"/>
    <lineage>
        <taxon>Bacteria</taxon>
        <taxon>Pseudomonadati</taxon>
        <taxon>Pseudomonadota</taxon>
        <taxon>Alphaproteobacteria</taxon>
        <taxon>Rickettsiales</taxon>
        <taxon>Candidatus Arcanibacter</taxon>
    </lineage>
</organism>
<evidence type="ECO:0000313" key="2">
    <source>
        <dbReference type="Proteomes" id="UP000033358"/>
    </source>
</evidence>